<dbReference type="PIRSF" id="PIRSF006621">
    <property type="entry name" value="Dus"/>
    <property type="match status" value="1"/>
</dbReference>
<evidence type="ECO:0000313" key="12">
    <source>
        <dbReference type="EMBL" id="QCQ44235.1"/>
    </source>
</evidence>
<dbReference type="CDD" id="cd02801">
    <property type="entry name" value="DUS_like_FMN"/>
    <property type="match status" value="1"/>
</dbReference>
<evidence type="ECO:0000256" key="4">
    <source>
        <dbReference type="ARBA" id="ARBA00022694"/>
    </source>
</evidence>
<evidence type="ECO:0000256" key="1">
    <source>
        <dbReference type="ARBA" id="ARBA00001917"/>
    </source>
</evidence>
<name>A0A0I9RT58_BACFG</name>
<dbReference type="Gene3D" id="3.20.20.70">
    <property type="entry name" value="Aldolase class I"/>
    <property type="match status" value="1"/>
</dbReference>
<keyword evidence="5" id="KW-0521">NADP</keyword>
<proteinExistence type="inferred from homology"/>
<dbReference type="EMBL" id="JMZZ02000038">
    <property type="protein sequence ID" value="KFX76223.1"/>
    <property type="molecule type" value="Genomic_DNA"/>
</dbReference>
<dbReference type="SUPFAM" id="SSF51395">
    <property type="entry name" value="FMN-linked oxidoreductases"/>
    <property type="match status" value="1"/>
</dbReference>
<dbReference type="PATRIC" id="fig|817.51.peg.2947"/>
<feature type="binding site" evidence="9">
    <location>
        <begin position="221"/>
        <end position="222"/>
    </location>
    <ligand>
        <name>FMN</name>
        <dbReference type="ChEBI" id="CHEBI:58210"/>
    </ligand>
</feature>
<dbReference type="InterPro" id="IPR013785">
    <property type="entry name" value="Aldolase_TIM"/>
</dbReference>
<keyword evidence="2 7" id="KW-0285">Flavoprotein</keyword>
<dbReference type="EC" id="1.3.1.-" evidence="7"/>
<accession>A0A0I9RT58</accession>
<feature type="active site" description="Proton donor" evidence="8">
    <location>
        <position position="97"/>
    </location>
</feature>
<evidence type="ECO:0000256" key="7">
    <source>
        <dbReference type="PIRNR" id="PIRNR006621"/>
    </source>
</evidence>
<dbReference type="EMBL" id="CP036546">
    <property type="protein sequence ID" value="QCQ44235.1"/>
    <property type="molecule type" value="Genomic_DNA"/>
</dbReference>
<dbReference type="PROSITE" id="PS01136">
    <property type="entry name" value="UPF0034"/>
    <property type="match status" value="1"/>
</dbReference>
<feature type="binding site" evidence="9">
    <location>
        <position position="136"/>
    </location>
    <ligand>
        <name>FMN</name>
        <dbReference type="ChEBI" id="CHEBI:58210"/>
    </ligand>
</feature>
<comment type="cofactor">
    <cofactor evidence="1 7 9">
        <name>FMN</name>
        <dbReference type="ChEBI" id="CHEBI:58210"/>
    </cofactor>
</comment>
<dbReference type="PANTHER" id="PTHR45846:SF1">
    <property type="entry name" value="TRNA-DIHYDROURIDINE(47) SYNTHASE [NAD(P)(+)]-LIKE"/>
    <property type="match status" value="1"/>
</dbReference>
<evidence type="ECO:0000313" key="11">
    <source>
        <dbReference type="EMBL" id="KFX76223.1"/>
    </source>
</evidence>
<organism evidence="11">
    <name type="scientific">Bacteroides fragilis</name>
    <dbReference type="NCBI Taxonomy" id="817"/>
    <lineage>
        <taxon>Bacteria</taxon>
        <taxon>Pseudomonadati</taxon>
        <taxon>Bacteroidota</taxon>
        <taxon>Bacteroidia</taxon>
        <taxon>Bacteroidales</taxon>
        <taxon>Bacteroidaceae</taxon>
        <taxon>Bacteroides</taxon>
    </lineage>
</organism>
<comment type="function">
    <text evidence="7">Catalyzes the synthesis of 5,6-dihydrouridine (D), a modified base found in the D-loop of most tRNAs, via the reduction of the C5-C6 double bond in target uridines.</text>
</comment>
<dbReference type="GO" id="GO:0003723">
    <property type="term" value="F:RNA binding"/>
    <property type="evidence" value="ECO:0007669"/>
    <property type="project" value="TreeGrafter"/>
</dbReference>
<evidence type="ECO:0000256" key="6">
    <source>
        <dbReference type="ARBA" id="ARBA00023002"/>
    </source>
</evidence>
<dbReference type="Pfam" id="PF01207">
    <property type="entry name" value="Dus"/>
    <property type="match status" value="1"/>
</dbReference>
<evidence type="ECO:0000256" key="8">
    <source>
        <dbReference type="PIRSR" id="PIRSR006621-1"/>
    </source>
</evidence>
<evidence type="ECO:0000256" key="2">
    <source>
        <dbReference type="ARBA" id="ARBA00022630"/>
    </source>
</evidence>
<evidence type="ECO:0000256" key="5">
    <source>
        <dbReference type="ARBA" id="ARBA00022857"/>
    </source>
</evidence>
<protein>
    <recommendedName>
        <fullName evidence="7">tRNA-dihydrouridine synthase</fullName>
        <ecNumber evidence="7">1.3.1.-</ecNumber>
    </recommendedName>
</protein>
<evidence type="ECO:0000259" key="10">
    <source>
        <dbReference type="Pfam" id="PF01207"/>
    </source>
</evidence>
<dbReference type="InterPro" id="IPR001269">
    <property type="entry name" value="DUS_fam"/>
</dbReference>
<feature type="domain" description="DUS-like FMN-binding" evidence="10">
    <location>
        <begin position="9"/>
        <end position="283"/>
    </location>
</feature>
<dbReference type="InterPro" id="IPR035587">
    <property type="entry name" value="DUS-like_FMN-bd"/>
</dbReference>
<keyword evidence="4 7" id="KW-0819">tRNA processing</keyword>
<dbReference type="PANTHER" id="PTHR45846">
    <property type="entry name" value="TRNA-DIHYDROURIDINE(47) SYNTHASE [NAD(P)(+)]-LIKE"/>
    <property type="match status" value="1"/>
</dbReference>
<gene>
    <name evidence="12" type="ORF">EC80_004940</name>
    <name evidence="11" type="ORF">EE52_0202315</name>
</gene>
<dbReference type="GO" id="GO:0017150">
    <property type="term" value="F:tRNA dihydrouridine synthase activity"/>
    <property type="evidence" value="ECO:0007669"/>
    <property type="project" value="InterPro"/>
</dbReference>
<dbReference type="Proteomes" id="UP000036847">
    <property type="component" value="Chromosome"/>
</dbReference>
<comment type="similarity">
    <text evidence="7">Belongs to the dus family.</text>
</comment>
<dbReference type="GO" id="GO:0050660">
    <property type="term" value="F:flavin adenine dinucleotide binding"/>
    <property type="evidence" value="ECO:0007669"/>
    <property type="project" value="InterPro"/>
</dbReference>
<dbReference type="AlphaFoldDB" id="A0A0I9RT58"/>
<feature type="binding site" evidence="9">
    <location>
        <position position="67"/>
    </location>
    <ligand>
        <name>FMN</name>
        <dbReference type="ChEBI" id="CHEBI:58210"/>
    </ligand>
</feature>
<evidence type="ECO:0000256" key="3">
    <source>
        <dbReference type="ARBA" id="ARBA00022643"/>
    </source>
</evidence>
<reference evidence="11" key="2">
    <citation type="submission" date="2014-07" db="EMBL/GenBank/DDBJ databases">
        <title>Genetics and epidemiology of antimicrobial resistance in B. fragilis group.</title>
        <authorList>
            <person name="Sydenham T.V."/>
            <person name="Hasman H."/>
            <person name="Kemp M."/>
            <person name="Justesen U.S."/>
        </authorList>
    </citation>
    <scope>NUCLEOTIDE SEQUENCE [LARGE SCALE GENOMIC DNA]</scope>
    <source>
        <strain evidence="11">DCMOUH0018B</strain>
    </source>
</reference>
<keyword evidence="6 7" id="KW-0560">Oxidoreductase</keyword>
<keyword evidence="9" id="KW-0547">Nucleotide-binding</keyword>
<dbReference type="RefSeq" id="WP_005812306.1">
    <property type="nucleotide sequence ID" value="NZ_CABJEQ010000027.1"/>
</dbReference>
<evidence type="ECO:0000256" key="9">
    <source>
        <dbReference type="PIRSR" id="PIRSR006621-2"/>
    </source>
</evidence>
<evidence type="ECO:0000313" key="13">
    <source>
        <dbReference type="Proteomes" id="UP000036847"/>
    </source>
</evidence>
<feature type="binding site" evidence="9">
    <location>
        <position position="165"/>
    </location>
    <ligand>
        <name>FMN</name>
        <dbReference type="ChEBI" id="CHEBI:58210"/>
    </ligand>
</feature>
<dbReference type="InterPro" id="IPR018517">
    <property type="entry name" value="tRNA_hU_synthase_CS"/>
</dbReference>
<keyword evidence="3 7" id="KW-0288">FMN</keyword>
<sequence>MNNTLPIHFAPLQGYTEAAYRNAHAAVFGGIDVYHTPFVRVDRGEFRHKDVRDILPENNRVARLIPQLIASEADKTERMIALFIEQGYREIDINLGCPFPMLAKRQCGSGMLPYPDKVEALLKQTEQFPDIRFSVKMRLGWEKPDECLSLIPLLNAAPLTEITLHPRLGIQQYKGEVDMEGFTSFYEACRHPVVYNGDILTIADIHRITDKFPSLAGVMIGRGLLTNPALGWEYKEGRKLSPEEWHEKLKALHTAVFLHYEEQIQGGEAQLVTKMKTFWEYLAPQIDRKSWKAIHKSTTLTKYNIAVRSAF</sequence>
<dbReference type="OrthoDB" id="9764501at2"/>
<reference evidence="11" key="1">
    <citation type="book" date="2014" name="THE 24TH EUROPEAN CONGRESS OF CLINICAL MICROBIOLOGY AND INFECTIOUS DISEASES" publisher="ECCMID 2014" city="Barcelona, Spain">
        <title>Identification of resistance genes in three multidrug-resistant Bacteroides fragilis isolates by whole genome sequencing.</title>
        <editorList>
            <person name="Unknown"/>
            <person name="A."/>
        </editorList>
        <authorList>
            <person name="Sydenham T.V."/>
            <person name="Hasman H."/>
            <person name="Wang M."/>
            <person name="Soki J."/>
            <person name="Nagy E."/>
            <person name="Justesen U.S."/>
        </authorList>
    </citation>
    <scope>NUCLEOTIDE SEQUENCE</scope>
    <source>
        <strain evidence="11">DCMOUH0018B</strain>
        <strain evidence="12">DCMSKEJBY0001B</strain>
    </source>
</reference>
<reference evidence="12 13" key="3">
    <citation type="submission" date="2019-03" db="EMBL/GenBank/DDBJ databases">
        <title>Complete genome assembly of MDR B. fragilis.</title>
        <authorList>
            <person name="Sydenham T.V."/>
            <person name="Hasman H."/>
            <person name="Justesen U.S."/>
        </authorList>
    </citation>
    <scope>NUCLEOTIDE SEQUENCE [LARGE SCALE GENOMIC DNA]</scope>
    <source>
        <strain evidence="12 13">DCMSKEJBY0001B</strain>
    </source>
</reference>